<evidence type="ECO:0000256" key="1">
    <source>
        <dbReference type="SAM" id="SignalP"/>
    </source>
</evidence>
<dbReference type="InterPro" id="IPR011058">
    <property type="entry name" value="Cyanovirin-N"/>
</dbReference>
<evidence type="ECO:0000259" key="2">
    <source>
        <dbReference type="Pfam" id="PF08881"/>
    </source>
</evidence>
<dbReference type="EMBL" id="CP063411">
    <property type="protein sequence ID" value="QSZ36404.1"/>
    <property type="molecule type" value="Genomic_DNA"/>
</dbReference>
<feature type="signal peptide" evidence="1">
    <location>
        <begin position="1"/>
        <end position="22"/>
    </location>
</feature>
<feature type="chain" id="PRO_5032514052" description="Cyanovirin-N domain-containing protein" evidence="1">
    <location>
        <begin position="23"/>
        <end position="138"/>
    </location>
</feature>
<dbReference type="Gene3D" id="2.30.60.10">
    <property type="entry name" value="Cyanovirin-N"/>
    <property type="match status" value="1"/>
</dbReference>
<gene>
    <name evidence="3" type="ORF">DSL72_006281</name>
</gene>
<reference evidence="3" key="1">
    <citation type="submission" date="2020-10" db="EMBL/GenBank/DDBJ databases">
        <title>Genome Sequence of Monilinia vaccinii-corymbosi Sheds Light on Mummy Berry Disease Infection of Blueberry and Mating Type.</title>
        <authorList>
            <person name="Yow A.G."/>
            <person name="Zhang Y."/>
            <person name="Bansal K."/>
            <person name="Eacker S.M."/>
            <person name="Sullivan S."/>
            <person name="Liachko I."/>
            <person name="Cubeta M.A."/>
            <person name="Rollins J.A."/>
            <person name="Ashrafi H."/>
        </authorList>
    </citation>
    <scope>NUCLEOTIDE SEQUENCE</scope>
    <source>
        <strain evidence="3">RL-1</strain>
    </source>
</reference>
<evidence type="ECO:0000313" key="4">
    <source>
        <dbReference type="Proteomes" id="UP000672032"/>
    </source>
</evidence>
<organism evidence="3 4">
    <name type="scientific">Monilinia vaccinii-corymbosi</name>
    <dbReference type="NCBI Taxonomy" id="61207"/>
    <lineage>
        <taxon>Eukaryota</taxon>
        <taxon>Fungi</taxon>
        <taxon>Dikarya</taxon>
        <taxon>Ascomycota</taxon>
        <taxon>Pezizomycotina</taxon>
        <taxon>Leotiomycetes</taxon>
        <taxon>Helotiales</taxon>
        <taxon>Sclerotiniaceae</taxon>
        <taxon>Monilinia</taxon>
    </lineage>
</organism>
<dbReference type="AlphaFoldDB" id="A0A8A3PNA7"/>
<dbReference type="Proteomes" id="UP000672032">
    <property type="component" value="Chromosome 7"/>
</dbReference>
<protein>
    <recommendedName>
        <fullName evidence="2">Cyanovirin-N domain-containing protein</fullName>
    </recommendedName>
</protein>
<dbReference type="InterPro" id="IPR036673">
    <property type="entry name" value="Cyanovirin-N_sf"/>
</dbReference>
<proteinExistence type="predicted"/>
<dbReference type="SUPFAM" id="SSF51322">
    <property type="entry name" value="Cyanovirin-N"/>
    <property type="match status" value="1"/>
</dbReference>
<dbReference type="Pfam" id="PF08881">
    <property type="entry name" value="CVNH"/>
    <property type="match status" value="1"/>
</dbReference>
<evidence type="ECO:0000313" key="3">
    <source>
        <dbReference type="EMBL" id="QSZ36404.1"/>
    </source>
</evidence>
<accession>A0A8A3PNA7</accession>
<feature type="domain" description="Cyanovirin-N" evidence="2">
    <location>
        <begin position="45"/>
        <end position="106"/>
    </location>
</feature>
<name>A0A8A3PNA7_9HELO</name>
<keyword evidence="4" id="KW-1185">Reference proteome</keyword>
<keyword evidence="1" id="KW-0732">Signal</keyword>
<sequence length="138" mass="15245">MVKLLSSKILVSTSLLVSTVTADFFYYCNRNTLYYEKDGTSKFWTWLMATCRSTSAGYTWPVIDLSKCISNNNGVLEFNSDPKTRNPFSKSCSNCGVQDGIFSCEVCVAKDGRLISPAGLLQLGVGIKYNIMTGLLFC</sequence>